<evidence type="ECO:0000313" key="2">
    <source>
        <dbReference type="EMBL" id="KAK3313279.1"/>
    </source>
</evidence>
<sequence length="204" mass="21937">MDHPSRLDIRTNENRVQTVEQSPDSPPTTSTNTSVAAAPSDHGAQVTRRAPAGHQEIAQRQKYGPGSTGQVVFQTDSSNDRGGAPAVRLDMDLDLDVQLKGKIQGDVTLAILTNYGVTVTVTTSREHPPHTFTANVSILSGAVSIEYFSVFAHFSNLLSLACATLHVKSVAGNVSRDGITRLDRPTQPTPQLTVTPHALCSYWH</sequence>
<dbReference type="Proteomes" id="UP001283341">
    <property type="component" value="Unassembled WGS sequence"/>
</dbReference>
<protein>
    <submittedName>
        <fullName evidence="2">Uncharacterized protein</fullName>
    </submittedName>
</protein>
<feature type="region of interest" description="Disordered" evidence="1">
    <location>
        <begin position="1"/>
        <end position="83"/>
    </location>
</feature>
<proteinExistence type="predicted"/>
<evidence type="ECO:0000313" key="3">
    <source>
        <dbReference type="Proteomes" id="UP001283341"/>
    </source>
</evidence>
<accession>A0AAE0M046</accession>
<evidence type="ECO:0000256" key="1">
    <source>
        <dbReference type="SAM" id="MobiDB-lite"/>
    </source>
</evidence>
<name>A0AAE0M046_9PEZI</name>
<feature type="compositionally biased region" description="Basic and acidic residues" evidence="1">
    <location>
        <begin position="1"/>
        <end position="13"/>
    </location>
</feature>
<feature type="compositionally biased region" description="Low complexity" evidence="1">
    <location>
        <begin position="27"/>
        <end position="40"/>
    </location>
</feature>
<dbReference type="EMBL" id="JAUEDM010000007">
    <property type="protein sequence ID" value="KAK3313279.1"/>
    <property type="molecule type" value="Genomic_DNA"/>
</dbReference>
<keyword evidence="3" id="KW-1185">Reference proteome</keyword>
<gene>
    <name evidence="2" type="ORF">B0H66DRAFT_348312</name>
</gene>
<feature type="compositionally biased region" description="Polar residues" evidence="1">
    <location>
        <begin position="68"/>
        <end position="77"/>
    </location>
</feature>
<comment type="caution">
    <text evidence="2">The sequence shown here is derived from an EMBL/GenBank/DDBJ whole genome shotgun (WGS) entry which is preliminary data.</text>
</comment>
<reference evidence="2" key="1">
    <citation type="journal article" date="2023" name="Mol. Phylogenet. Evol.">
        <title>Genome-scale phylogeny and comparative genomics of the fungal order Sordariales.</title>
        <authorList>
            <person name="Hensen N."/>
            <person name="Bonometti L."/>
            <person name="Westerberg I."/>
            <person name="Brannstrom I.O."/>
            <person name="Guillou S."/>
            <person name="Cros-Aarteil S."/>
            <person name="Calhoun S."/>
            <person name="Haridas S."/>
            <person name="Kuo A."/>
            <person name="Mondo S."/>
            <person name="Pangilinan J."/>
            <person name="Riley R."/>
            <person name="LaButti K."/>
            <person name="Andreopoulos B."/>
            <person name="Lipzen A."/>
            <person name="Chen C."/>
            <person name="Yan M."/>
            <person name="Daum C."/>
            <person name="Ng V."/>
            <person name="Clum A."/>
            <person name="Steindorff A."/>
            <person name="Ohm R.A."/>
            <person name="Martin F."/>
            <person name="Silar P."/>
            <person name="Natvig D.O."/>
            <person name="Lalanne C."/>
            <person name="Gautier V."/>
            <person name="Ament-Velasquez S.L."/>
            <person name="Kruys A."/>
            <person name="Hutchinson M.I."/>
            <person name="Powell A.J."/>
            <person name="Barry K."/>
            <person name="Miller A.N."/>
            <person name="Grigoriev I.V."/>
            <person name="Debuchy R."/>
            <person name="Gladieux P."/>
            <person name="Hiltunen Thoren M."/>
            <person name="Johannesson H."/>
        </authorList>
    </citation>
    <scope>NUCLEOTIDE SEQUENCE</scope>
    <source>
        <strain evidence="2">CBS 118394</strain>
    </source>
</reference>
<dbReference type="AlphaFoldDB" id="A0AAE0M046"/>
<organism evidence="2 3">
    <name type="scientific">Apodospora peruviana</name>
    <dbReference type="NCBI Taxonomy" id="516989"/>
    <lineage>
        <taxon>Eukaryota</taxon>
        <taxon>Fungi</taxon>
        <taxon>Dikarya</taxon>
        <taxon>Ascomycota</taxon>
        <taxon>Pezizomycotina</taxon>
        <taxon>Sordariomycetes</taxon>
        <taxon>Sordariomycetidae</taxon>
        <taxon>Sordariales</taxon>
        <taxon>Lasiosphaeriaceae</taxon>
        <taxon>Apodospora</taxon>
    </lineage>
</organism>
<reference evidence="2" key="2">
    <citation type="submission" date="2023-06" db="EMBL/GenBank/DDBJ databases">
        <authorList>
            <consortium name="Lawrence Berkeley National Laboratory"/>
            <person name="Haridas S."/>
            <person name="Hensen N."/>
            <person name="Bonometti L."/>
            <person name="Westerberg I."/>
            <person name="Brannstrom I.O."/>
            <person name="Guillou S."/>
            <person name="Cros-Aarteil S."/>
            <person name="Calhoun S."/>
            <person name="Kuo A."/>
            <person name="Mondo S."/>
            <person name="Pangilinan J."/>
            <person name="Riley R."/>
            <person name="Labutti K."/>
            <person name="Andreopoulos B."/>
            <person name="Lipzen A."/>
            <person name="Chen C."/>
            <person name="Yanf M."/>
            <person name="Daum C."/>
            <person name="Ng V."/>
            <person name="Clum A."/>
            <person name="Steindorff A."/>
            <person name="Ohm R."/>
            <person name="Martin F."/>
            <person name="Silar P."/>
            <person name="Natvig D."/>
            <person name="Lalanne C."/>
            <person name="Gautier V."/>
            <person name="Ament-Velasquez S.L."/>
            <person name="Kruys A."/>
            <person name="Hutchinson M.I."/>
            <person name="Powell A.J."/>
            <person name="Barry K."/>
            <person name="Miller A.N."/>
            <person name="Grigoriev I.V."/>
            <person name="Debuchy R."/>
            <person name="Gladieux P."/>
            <person name="Thoren M.H."/>
            <person name="Johannesson H."/>
        </authorList>
    </citation>
    <scope>NUCLEOTIDE SEQUENCE</scope>
    <source>
        <strain evidence="2">CBS 118394</strain>
    </source>
</reference>